<dbReference type="EMBL" id="CP138348">
    <property type="protein sequence ID" value="WPF87332.1"/>
    <property type="molecule type" value="Genomic_DNA"/>
</dbReference>
<protein>
    <submittedName>
        <fullName evidence="1">Uncharacterized protein</fullName>
    </submittedName>
</protein>
<organism evidence="1">
    <name type="scientific">Cyanobacterium aponinum AL20115</name>
    <dbReference type="NCBI Taxonomy" id="3090662"/>
    <lineage>
        <taxon>Bacteria</taxon>
        <taxon>Bacillati</taxon>
        <taxon>Cyanobacteriota</taxon>
        <taxon>Cyanophyceae</taxon>
        <taxon>Oscillatoriophycideae</taxon>
        <taxon>Chroococcales</taxon>
        <taxon>Geminocystaceae</taxon>
        <taxon>Cyanobacterium</taxon>
    </lineage>
</organism>
<accession>A0AAF0ZED3</accession>
<evidence type="ECO:0000313" key="1">
    <source>
        <dbReference type="EMBL" id="WPF87332.1"/>
    </source>
</evidence>
<gene>
    <name evidence="1" type="ORF">SAY89_10995</name>
</gene>
<dbReference type="AlphaFoldDB" id="A0AAF0ZED3"/>
<name>A0AAF0ZED3_9CHRO</name>
<proteinExistence type="predicted"/>
<dbReference type="RefSeq" id="WP_320000943.1">
    <property type="nucleotide sequence ID" value="NZ_CP138348.1"/>
</dbReference>
<reference evidence="1" key="1">
    <citation type="submission" date="2023-11" db="EMBL/GenBank/DDBJ databases">
        <title>Genome sequence of Cyanobacterium aponinum BCRC AL20115.</title>
        <authorList>
            <person name="Chang H.-Y."/>
            <person name="Lin K.-M."/>
            <person name="Hsueh H.-T."/>
            <person name="Chu H.-A."/>
            <person name="Kuo C.-H."/>
        </authorList>
    </citation>
    <scope>NUCLEOTIDE SEQUENCE</scope>
    <source>
        <strain evidence="1">AL20115</strain>
    </source>
</reference>
<sequence>MQLVSSFEWYKLRSIIQLLGFIKIDDFIIDAPEGIADRGFNLYVNSSNLEFARDLLYKAEINKFLNNK</sequence>